<dbReference type="InterPro" id="IPR037045">
    <property type="entry name" value="S8pro/Inhibitor_I9_sf"/>
</dbReference>
<dbReference type="STRING" id="490629.SAMN05216266_12230"/>
<dbReference type="CDD" id="cd04077">
    <property type="entry name" value="Peptidases_S8_PCSK9_ProteinaseK_like"/>
    <property type="match status" value="1"/>
</dbReference>
<dbReference type="InterPro" id="IPR022398">
    <property type="entry name" value="Peptidase_S8_His-AS"/>
</dbReference>
<evidence type="ECO:0000256" key="8">
    <source>
        <dbReference type="SAM" id="SignalP"/>
    </source>
</evidence>
<dbReference type="PANTHER" id="PTHR43806:SF11">
    <property type="entry name" value="CEREVISIN-RELATED"/>
    <property type="match status" value="1"/>
</dbReference>
<dbReference type="EMBL" id="FOKG01000022">
    <property type="protein sequence ID" value="SFB58402.1"/>
    <property type="molecule type" value="Genomic_DNA"/>
</dbReference>
<feature type="region of interest" description="Disordered" evidence="7">
    <location>
        <begin position="387"/>
        <end position="409"/>
    </location>
</feature>
<dbReference type="Gene3D" id="3.30.70.80">
    <property type="entry name" value="Peptidase S8 propeptide/proteinase inhibitor I9"/>
    <property type="match status" value="1"/>
</dbReference>
<gene>
    <name evidence="11" type="ORF">SAMN05216266_12230</name>
</gene>
<dbReference type="GO" id="GO:0005615">
    <property type="term" value="C:extracellular space"/>
    <property type="evidence" value="ECO:0007669"/>
    <property type="project" value="TreeGrafter"/>
</dbReference>
<keyword evidence="4 5" id="KW-0720">Serine protease</keyword>
<evidence type="ECO:0000256" key="4">
    <source>
        <dbReference type="ARBA" id="ARBA00022825"/>
    </source>
</evidence>
<dbReference type="GO" id="GO:0006508">
    <property type="term" value="P:proteolysis"/>
    <property type="evidence" value="ECO:0007669"/>
    <property type="project" value="UniProtKB-KW"/>
</dbReference>
<dbReference type="OrthoDB" id="9766923at2"/>
<feature type="signal peptide" evidence="8">
    <location>
        <begin position="1"/>
        <end position="24"/>
    </location>
</feature>
<dbReference type="InterPro" id="IPR010259">
    <property type="entry name" value="S8pro/Inhibitor_I9"/>
</dbReference>
<dbReference type="PROSITE" id="PS00137">
    <property type="entry name" value="SUBTILASE_HIS"/>
    <property type="match status" value="1"/>
</dbReference>
<dbReference type="Pfam" id="PF00082">
    <property type="entry name" value="Peptidase_S8"/>
    <property type="match status" value="1"/>
</dbReference>
<dbReference type="InterPro" id="IPR023827">
    <property type="entry name" value="Peptidase_S8_Asp-AS"/>
</dbReference>
<keyword evidence="12" id="KW-1185">Reference proteome</keyword>
<proteinExistence type="inferred from homology"/>
<dbReference type="InterPro" id="IPR006311">
    <property type="entry name" value="TAT_signal"/>
</dbReference>
<comment type="similarity">
    <text evidence="1 5 6">Belongs to the peptidase S8 family.</text>
</comment>
<feature type="active site" description="Charge relay system" evidence="5">
    <location>
        <position position="204"/>
    </location>
</feature>
<reference evidence="12" key="1">
    <citation type="submission" date="2016-10" db="EMBL/GenBank/DDBJ databases">
        <authorList>
            <person name="Varghese N."/>
            <person name="Submissions S."/>
        </authorList>
    </citation>
    <scope>NUCLEOTIDE SEQUENCE [LARGE SCALE GENOMIC DNA]</scope>
    <source>
        <strain evidence="12">CGMCC 4.3568</strain>
    </source>
</reference>
<accession>A0A1I1C8G3</accession>
<dbReference type="PANTHER" id="PTHR43806">
    <property type="entry name" value="PEPTIDASE S8"/>
    <property type="match status" value="1"/>
</dbReference>
<dbReference type="InterPro" id="IPR023828">
    <property type="entry name" value="Peptidase_S8_Ser-AS"/>
</dbReference>
<dbReference type="InterPro" id="IPR034193">
    <property type="entry name" value="PCSK9_ProteinaseK-like"/>
</dbReference>
<feature type="domain" description="Inhibitor I9" evidence="10">
    <location>
        <begin position="54"/>
        <end position="130"/>
    </location>
</feature>
<organism evidence="11 12">
    <name type="scientific">Amycolatopsis marina</name>
    <dbReference type="NCBI Taxonomy" id="490629"/>
    <lineage>
        <taxon>Bacteria</taxon>
        <taxon>Bacillati</taxon>
        <taxon>Actinomycetota</taxon>
        <taxon>Actinomycetes</taxon>
        <taxon>Pseudonocardiales</taxon>
        <taxon>Pseudonocardiaceae</taxon>
        <taxon>Amycolatopsis</taxon>
    </lineage>
</organism>
<feature type="domain" description="Peptidase S8/S53" evidence="9">
    <location>
        <begin position="169"/>
        <end position="388"/>
    </location>
</feature>
<protein>
    <submittedName>
        <fullName evidence="11">Peptidase inhibitor I9</fullName>
    </submittedName>
</protein>
<dbReference type="InterPro" id="IPR050131">
    <property type="entry name" value="Peptidase_S8_subtilisin-like"/>
</dbReference>
<dbReference type="PRINTS" id="PR00723">
    <property type="entry name" value="SUBTILISIN"/>
</dbReference>
<feature type="active site" description="Charge relay system" evidence="5">
    <location>
        <position position="354"/>
    </location>
</feature>
<evidence type="ECO:0000256" key="1">
    <source>
        <dbReference type="ARBA" id="ARBA00011073"/>
    </source>
</evidence>
<feature type="chain" id="PRO_5039463408" evidence="8">
    <location>
        <begin position="25"/>
        <end position="409"/>
    </location>
</feature>
<feature type="active site" description="Charge relay system" evidence="5">
    <location>
        <position position="171"/>
    </location>
</feature>
<dbReference type="PROSITE" id="PS00138">
    <property type="entry name" value="SUBTILASE_SER"/>
    <property type="match status" value="1"/>
</dbReference>
<dbReference type="InterPro" id="IPR036852">
    <property type="entry name" value="Peptidase_S8/S53_dom_sf"/>
</dbReference>
<evidence type="ECO:0000256" key="7">
    <source>
        <dbReference type="SAM" id="MobiDB-lite"/>
    </source>
</evidence>
<dbReference type="PROSITE" id="PS51892">
    <property type="entry name" value="SUBTILASE"/>
    <property type="match status" value="1"/>
</dbReference>
<dbReference type="AlphaFoldDB" id="A0A1I1C8G3"/>
<evidence type="ECO:0000259" key="9">
    <source>
        <dbReference type="Pfam" id="PF00082"/>
    </source>
</evidence>
<dbReference type="PROSITE" id="PS51318">
    <property type="entry name" value="TAT"/>
    <property type="match status" value="1"/>
</dbReference>
<dbReference type="PROSITE" id="PS00136">
    <property type="entry name" value="SUBTILASE_ASP"/>
    <property type="match status" value="1"/>
</dbReference>
<dbReference type="GO" id="GO:0004252">
    <property type="term" value="F:serine-type endopeptidase activity"/>
    <property type="evidence" value="ECO:0007669"/>
    <property type="project" value="UniProtKB-UniRule"/>
</dbReference>
<keyword evidence="2 5" id="KW-0645">Protease</keyword>
<evidence type="ECO:0000256" key="6">
    <source>
        <dbReference type="RuleBase" id="RU003355"/>
    </source>
</evidence>
<dbReference type="SUPFAM" id="SSF54897">
    <property type="entry name" value="Protease propeptides/inhibitors"/>
    <property type="match status" value="1"/>
</dbReference>
<keyword evidence="8" id="KW-0732">Signal</keyword>
<dbReference type="RefSeq" id="WP_091677464.1">
    <property type="nucleotide sequence ID" value="NZ_FOKG01000022.1"/>
</dbReference>
<evidence type="ECO:0000313" key="11">
    <source>
        <dbReference type="EMBL" id="SFB58402.1"/>
    </source>
</evidence>
<name>A0A1I1C8G3_9PSEU</name>
<dbReference type="FunFam" id="3.40.50.200:FF:000014">
    <property type="entry name" value="Proteinase K"/>
    <property type="match status" value="1"/>
</dbReference>
<evidence type="ECO:0000259" key="10">
    <source>
        <dbReference type="Pfam" id="PF05922"/>
    </source>
</evidence>
<dbReference type="Pfam" id="PF05922">
    <property type="entry name" value="Inhibitor_I9"/>
    <property type="match status" value="1"/>
</dbReference>
<dbReference type="InterPro" id="IPR000209">
    <property type="entry name" value="Peptidase_S8/S53_dom"/>
</dbReference>
<evidence type="ECO:0000256" key="3">
    <source>
        <dbReference type="ARBA" id="ARBA00022801"/>
    </source>
</evidence>
<evidence type="ECO:0000256" key="5">
    <source>
        <dbReference type="PROSITE-ProRule" id="PRU01240"/>
    </source>
</evidence>
<dbReference type="Gene3D" id="3.40.50.200">
    <property type="entry name" value="Peptidase S8/S53 domain"/>
    <property type="match status" value="1"/>
</dbReference>
<keyword evidence="3 5" id="KW-0378">Hydrolase</keyword>
<dbReference type="InterPro" id="IPR015500">
    <property type="entry name" value="Peptidase_S8_subtilisin-rel"/>
</dbReference>
<evidence type="ECO:0000256" key="2">
    <source>
        <dbReference type="ARBA" id="ARBA00022670"/>
    </source>
</evidence>
<sequence>MGNSRQLRRSLAAGVSLAGATAAAAVLGAGAVQAVPGAEVQIRAANTADSVTDSYIVVLKDSPATMAAAEVRTAVGVKAQSLAGRYGAEVSHTYGTALEGFSVTATEAEAKRLAADAGVDYVVQNQRVHAMDTQPSPPSWGLDRVDQRDLPLDDSYTSASDAANVTAYIVDTGVLTDHATFGGRVSGGKDFIDNDDDATDENGHGTHVAGTVGGKEYGVAKGVKIVPVRVLDANGSGTTAQVVAGIDWVAENASGPSVANMSLGGSVDDALDEAVRGAVEKGVTFGVAAGNSSEDASGYSPARVAEAITVAASDKQDAQADFSNHGSVVDIYAPGVNITSAWSDGAENTISGTSMATPHVVGAAALHLAGNPDATPAQVADALTGAATPDKITNPTGDTPNKLLYTGTE</sequence>
<dbReference type="Proteomes" id="UP000243799">
    <property type="component" value="Unassembled WGS sequence"/>
</dbReference>
<evidence type="ECO:0000313" key="12">
    <source>
        <dbReference type="Proteomes" id="UP000243799"/>
    </source>
</evidence>
<dbReference type="SUPFAM" id="SSF52743">
    <property type="entry name" value="Subtilisin-like"/>
    <property type="match status" value="1"/>
</dbReference>